<protein>
    <recommendedName>
        <fullName evidence="3">Cytochrome C Planctomycete-type domain-containing protein</fullName>
    </recommendedName>
</protein>
<name>A0ABP6UJJ6_9FLAO</name>
<dbReference type="Proteomes" id="UP001500459">
    <property type="component" value="Unassembled WGS sequence"/>
</dbReference>
<sequence>MNQITKLTVILFSLFIVLSCKDNTKEICNITDDVNYTNHIASLVETHCFTCHAPDVYKKKASRNKIFDYASLKKMAESGQLIGSITHAPGFIAMPYRKGVKIDSCAIEVMKKWVVTGMKE</sequence>
<accession>A0ABP6UJJ6</accession>
<dbReference type="RefSeq" id="WP_344927540.1">
    <property type="nucleotide sequence ID" value="NZ_BAABCW010000008.1"/>
</dbReference>
<organism evidence="1 2">
    <name type="scientific">Aquimarina addita</name>
    <dbReference type="NCBI Taxonomy" id="870485"/>
    <lineage>
        <taxon>Bacteria</taxon>
        <taxon>Pseudomonadati</taxon>
        <taxon>Bacteroidota</taxon>
        <taxon>Flavobacteriia</taxon>
        <taxon>Flavobacteriales</taxon>
        <taxon>Flavobacteriaceae</taxon>
        <taxon>Aquimarina</taxon>
    </lineage>
</organism>
<reference evidence="2" key="1">
    <citation type="journal article" date="2019" name="Int. J. Syst. Evol. Microbiol.">
        <title>The Global Catalogue of Microorganisms (GCM) 10K type strain sequencing project: providing services to taxonomists for standard genome sequencing and annotation.</title>
        <authorList>
            <consortium name="The Broad Institute Genomics Platform"/>
            <consortium name="The Broad Institute Genome Sequencing Center for Infectious Disease"/>
            <person name="Wu L."/>
            <person name="Ma J."/>
        </authorList>
    </citation>
    <scope>NUCLEOTIDE SEQUENCE [LARGE SCALE GENOMIC DNA]</scope>
    <source>
        <strain evidence="2">JCM 17106</strain>
    </source>
</reference>
<dbReference type="PROSITE" id="PS51257">
    <property type="entry name" value="PROKAR_LIPOPROTEIN"/>
    <property type="match status" value="1"/>
</dbReference>
<evidence type="ECO:0000313" key="1">
    <source>
        <dbReference type="EMBL" id="GAA3509720.1"/>
    </source>
</evidence>
<evidence type="ECO:0008006" key="3">
    <source>
        <dbReference type="Google" id="ProtNLM"/>
    </source>
</evidence>
<gene>
    <name evidence="1" type="ORF">GCM10022393_23160</name>
</gene>
<comment type="caution">
    <text evidence="1">The sequence shown here is derived from an EMBL/GenBank/DDBJ whole genome shotgun (WGS) entry which is preliminary data.</text>
</comment>
<dbReference type="EMBL" id="BAABCW010000008">
    <property type="protein sequence ID" value="GAA3509720.1"/>
    <property type="molecule type" value="Genomic_DNA"/>
</dbReference>
<evidence type="ECO:0000313" key="2">
    <source>
        <dbReference type="Proteomes" id="UP001500459"/>
    </source>
</evidence>
<proteinExistence type="predicted"/>
<keyword evidence="2" id="KW-1185">Reference proteome</keyword>